<comment type="caution">
    <text evidence="4">The sequence shown here is derived from an EMBL/GenBank/DDBJ whole genome shotgun (WGS) entry which is preliminary data.</text>
</comment>
<proteinExistence type="predicted"/>
<dbReference type="GO" id="GO:0000976">
    <property type="term" value="F:transcription cis-regulatory region binding"/>
    <property type="evidence" value="ECO:0007669"/>
    <property type="project" value="TreeGrafter"/>
</dbReference>
<keyword evidence="1 2" id="KW-0238">DNA-binding</keyword>
<reference evidence="4 5" key="1">
    <citation type="submission" date="2019-01" db="EMBL/GenBank/DDBJ databases">
        <title>Agromyces.</title>
        <authorList>
            <person name="Li J."/>
        </authorList>
    </citation>
    <scope>NUCLEOTIDE SEQUENCE [LARGE SCALE GENOMIC DNA]</scope>
    <source>
        <strain evidence="4 5">DSM 23870</strain>
    </source>
</reference>
<dbReference type="InterPro" id="IPR009057">
    <property type="entry name" value="Homeodomain-like_sf"/>
</dbReference>
<gene>
    <name evidence="4" type="ORF">ESP50_08235</name>
</gene>
<feature type="domain" description="HTH tetR-type" evidence="3">
    <location>
        <begin position="10"/>
        <end position="70"/>
    </location>
</feature>
<evidence type="ECO:0000256" key="2">
    <source>
        <dbReference type="PROSITE-ProRule" id="PRU00335"/>
    </source>
</evidence>
<sequence length="220" mass="23533">MSVAKPSNLSATQRRLLDAASLEILERGYSASTLASIAARLGMTKGAYAYHYPSKRAIAVALIDHQIALLSLSNEQARATYEGGGLRGLIDVILMIGENNAVDPIYAAASTVGVDPVALDLALPDTFPFWRDIVESYLVEGIALGEVDPSTNPTEAAGDFLTTMIGLAFVQRRKHRSFGSQPLRFLAVSLRLAGALAPEPLIDEVVRARHPIAPDAPRRG</sequence>
<dbReference type="EMBL" id="SDPM01000003">
    <property type="protein sequence ID" value="RXZ87031.1"/>
    <property type="molecule type" value="Genomic_DNA"/>
</dbReference>
<dbReference type="OrthoDB" id="116659at2"/>
<evidence type="ECO:0000313" key="4">
    <source>
        <dbReference type="EMBL" id="RXZ87031.1"/>
    </source>
</evidence>
<organism evidence="4 5">
    <name type="scientific">Agromyces atrinae</name>
    <dbReference type="NCBI Taxonomy" id="592376"/>
    <lineage>
        <taxon>Bacteria</taxon>
        <taxon>Bacillati</taxon>
        <taxon>Actinomycetota</taxon>
        <taxon>Actinomycetes</taxon>
        <taxon>Micrococcales</taxon>
        <taxon>Microbacteriaceae</taxon>
        <taxon>Agromyces</taxon>
    </lineage>
</organism>
<dbReference type="InterPro" id="IPR050109">
    <property type="entry name" value="HTH-type_TetR-like_transc_reg"/>
</dbReference>
<accession>A0A4Q2MAC9</accession>
<dbReference type="Proteomes" id="UP000292686">
    <property type="component" value="Unassembled WGS sequence"/>
</dbReference>
<dbReference type="GO" id="GO:0003700">
    <property type="term" value="F:DNA-binding transcription factor activity"/>
    <property type="evidence" value="ECO:0007669"/>
    <property type="project" value="TreeGrafter"/>
</dbReference>
<evidence type="ECO:0000313" key="5">
    <source>
        <dbReference type="Proteomes" id="UP000292686"/>
    </source>
</evidence>
<evidence type="ECO:0000256" key="1">
    <source>
        <dbReference type="ARBA" id="ARBA00023125"/>
    </source>
</evidence>
<name>A0A4Q2MAC9_9MICO</name>
<protein>
    <submittedName>
        <fullName evidence="4">TetR/AcrR family transcriptional regulator</fullName>
    </submittedName>
</protein>
<dbReference type="Gene3D" id="1.10.357.10">
    <property type="entry name" value="Tetracycline Repressor, domain 2"/>
    <property type="match status" value="1"/>
</dbReference>
<evidence type="ECO:0000259" key="3">
    <source>
        <dbReference type="PROSITE" id="PS50977"/>
    </source>
</evidence>
<dbReference type="AlphaFoldDB" id="A0A4Q2MAC9"/>
<feature type="DNA-binding region" description="H-T-H motif" evidence="2">
    <location>
        <begin position="33"/>
        <end position="52"/>
    </location>
</feature>
<dbReference type="PRINTS" id="PR00455">
    <property type="entry name" value="HTHTETR"/>
</dbReference>
<dbReference type="PANTHER" id="PTHR30055">
    <property type="entry name" value="HTH-TYPE TRANSCRIPTIONAL REGULATOR RUTR"/>
    <property type="match status" value="1"/>
</dbReference>
<dbReference type="SUPFAM" id="SSF46689">
    <property type="entry name" value="Homeodomain-like"/>
    <property type="match status" value="1"/>
</dbReference>
<dbReference type="InterPro" id="IPR036271">
    <property type="entry name" value="Tet_transcr_reg_TetR-rel_C_sf"/>
</dbReference>
<dbReference type="SUPFAM" id="SSF48498">
    <property type="entry name" value="Tetracyclin repressor-like, C-terminal domain"/>
    <property type="match status" value="1"/>
</dbReference>
<keyword evidence="5" id="KW-1185">Reference proteome</keyword>
<dbReference type="InterPro" id="IPR001647">
    <property type="entry name" value="HTH_TetR"/>
</dbReference>
<dbReference type="Pfam" id="PF00440">
    <property type="entry name" value="TetR_N"/>
    <property type="match status" value="1"/>
</dbReference>
<dbReference type="PROSITE" id="PS50977">
    <property type="entry name" value="HTH_TETR_2"/>
    <property type="match status" value="1"/>
</dbReference>
<dbReference type="PANTHER" id="PTHR30055:SF181">
    <property type="entry name" value="BLR6905 PROTEIN"/>
    <property type="match status" value="1"/>
</dbReference>